<keyword evidence="2 6" id="KW-0812">Transmembrane</keyword>
<dbReference type="PANTHER" id="PTHR37955">
    <property type="entry name" value="TELLURITE RESISTANCE PROTEIN TEHA"/>
    <property type="match status" value="1"/>
</dbReference>
<dbReference type="Proteomes" id="UP000198280">
    <property type="component" value="Unassembled WGS sequence"/>
</dbReference>
<dbReference type="InterPro" id="IPR004695">
    <property type="entry name" value="SLAC1/Mae1/Ssu1/TehA"/>
</dbReference>
<gene>
    <name evidence="7" type="ORF">SAMN05216252_105307</name>
</gene>
<feature type="transmembrane region" description="Helical" evidence="6">
    <location>
        <begin position="142"/>
        <end position="163"/>
    </location>
</feature>
<feature type="compositionally biased region" description="Low complexity" evidence="5">
    <location>
        <begin position="22"/>
        <end position="34"/>
    </location>
</feature>
<organism evidence="7 8">
    <name type="scientific">Actinacidiphila glaucinigra</name>
    <dbReference type="NCBI Taxonomy" id="235986"/>
    <lineage>
        <taxon>Bacteria</taxon>
        <taxon>Bacillati</taxon>
        <taxon>Actinomycetota</taxon>
        <taxon>Actinomycetes</taxon>
        <taxon>Kitasatosporales</taxon>
        <taxon>Streptomycetaceae</taxon>
        <taxon>Actinacidiphila</taxon>
    </lineage>
</organism>
<feature type="transmembrane region" description="Helical" evidence="6">
    <location>
        <begin position="116"/>
        <end position="136"/>
    </location>
</feature>
<feature type="transmembrane region" description="Helical" evidence="6">
    <location>
        <begin position="264"/>
        <end position="282"/>
    </location>
</feature>
<evidence type="ECO:0000313" key="8">
    <source>
        <dbReference type="Proteomes" id="UP000198280"/>
    </source>
</evidence>
<accession>A0A239E3T5</accession>
<dbReference type="OrthoDB" id="5017340at2"/>
<proteinExistence type="predicted"/>
<feature type="region of interest" description="Disordered" evidence="5">
    <location>
        <begin position="17"/>
        <end position="40"/>
    </location>
</feature>
<feature type="transmembrane region" description="Helical" evidence="6">
    <location>
        <begin position="289"/>
        <end position="310"/>
    </location>
</feature>
<dbReference type="Gene3D" id="1.50.10.150">
    <property type="entry name" value="Voltage-dependent anion channel"/>
    <property type="match status" value="1"/>
</dbReference>
<reference evidence="7 8" key="1">
    <citation type="submission" date="2017-06" db="EMBL/GenBank/DDBJ databases">
        <authorList>
            <person name="Kim H.J."/>
            <person name="Triplett B.A."/>
        </authorList>
    </citation>
    <scope>NUCLEOTIDE SEQUENCE [LARGE SCALE GENOMIC DNA]</scope>
    <source>
        <strain evidence="7 8">CGMCC 4.1858</strain>
    </source>
</reference>
<dbReference type="Pfam" id="PF03595">
    <property type="entry name" value="SLAC1"/>
    <property type="match status" value="1"/>
</dbReference>
<feature type="transmembrane region" description="Helical" evidence="6">
    <location>
        <begin position="200"/>
        <end position="223"/>
    </location>
</feature>
<dbReference type="InterPro" id="IPR052951">
    <property type="entry name" value="Tellurite_res_ion_channel"/>
</dbReference>
<name>A0A239E3T5_9ACTN</name>
<evidence type="ECO:0000256" key="5">
    <source>
        <dbReference type="SAM" id="MobiDB-lite"/>
    </source>
</evidence>
<keyword evidence="4 6" id="KW-0472">Membrane</keyword>
<evidence type="ECO:0000256" key="3">
    <source>
        <dbReference type="ARBA" id="ARBA00022989"/>
    </source>
</evidence>
<protein>
    <submittedName>
        <fullName evidence="7">Tellurite resistance protein</fullName>
    </submittedName>
</protein>
<comment type="subcellular location">
    <subcellularLocation>
        <location evidence="1">Membrane</location>
        <topology evidence="1">Multi-pass membrane protein</topology>
    </subcellularLocation>
</comment>
<evidence type="ECO:0000256" key="6">
    <source>
        <dbReference type="SAM" id="Phobius"/>
    </source>
</evidence>
<sequence>MQSAALDAPVIVMPVDAPPESPADASSRPAHAAAGNGGGARRATRIGLMSVSLGTAGLGGLWQSAAATVDAPLGVSDVLFVVSALAWVVLLAQYLRHGGARWRNVLDDLHHPGQGFALAYVPIIGMLTTGHFARFGVDGARWAYALFALASAVIAARLLAHWVSGGLGAAPLHPGYLLPVVSGPFIASTTASAVRLPDAAAAAFAVGVLYWLAFGTVVLGRLVAGGLPGPARPTLTVLTIPPAVGGLAWTAAHGGRVDSVGQGFAGLVLFTVLIVLFLVPHVRQDGFHVGYWVFSFPAAATGNFLVRWLHGADVPGRQSLTWLVVALVSGAFLVLYAATLRYAVRAAGRHRAVADA</sequence>
<feature type="transmembrane region" description="Helical" evidence="6">
    <location>
        <begin position="322"/>
        <end position="344"/>
    </location>
</feature>
<evidence type="ECO:0000256" key="2">
    <source>
        <dbReference type="ARBA" id="ARBA00022692"/>
    </source>
</evidence>
<keyword evidence="8" id="KW-1185">Reference proteome</keyword>
<dbReference type="PANTHER" id="PTHR37955:SF1">
    <property type="entry name" value="DEP DOMAIN-CONTAINING PROTEIN"/>
    <property type="match status" value="1"/>
</dbReference>
<feature type="transmembrane region" description="Helical" evidence="6">
    <location>
        <begin position="78"/>
        <end position="95"/>
    </location>
</feature>
<dbReference type="GO" id="GO:0005886">
    <property type="term" value="C:plasma membrane"/>
    <property type="evidence" value="ECO:0007669"/>
    <property type="project" value="TreeGrafter"/>
</dbReference>
<keyword evidence="3 6" id="KW-1133">Transmembrane helix</keyword>
<dbReference type="InterPro" id="IPR038665">
    <property type="entry name" value="Voltage-dep_anion_channel_sf"/>
</dbReference>
<dbReference type="EMBL" id="FZOF01000005">
    <property type="protein sequence ID" value="SNS39336.1"/>
    <property type="molecule type" value="Genomic_DNA"/>
</dbReference>
<dbReference type="GO" id="GO:0046583">
    <property type="term" value="F:monoatomic cation efflux transmembrane transporter activity"/>
    <property type="evidence" value="ECO:0007669"/>
    <property type="project" value="TreeGrafter"/>
</dbReference>
<dbReference type="CDD" id="cd09322">
    <property type="entry name" value="TDT_TehA_like"/>
    <property type="match status" value="1"/>
</dbReference>
<feature type="transmembrane region" description="Helical" evidence="6">
    <location>
        <begin position="175"/>
        <end position="194"/>
    </location>
</feature>
<evidence type="ECO:0000313" key="7">
    <source>
        <dbReference type="EMBL" id="SNS39336.1"/>
    </source>
</evidence>
<evidence type="ECO:0000256" key="1">
    <source>
        <dbReference type="ARBA" id="ARBA00004141"/>
    </source>
</evidence>
<dbReference type="AlphaFoldDB" id="A0A239E3T5"/>
<dbReference type="RefSeq" id="WP_089223860.1">
    <property type="nucleotide sequence ID" value="NZ_FZOF01000005.1"/>
</dbReference>
<evidence type="ECO:0000256" key="4">
    <source>
        <dbReference type="ARBA" id="ARBA00023136"/>
    </source>
</evidence>